<organism evidence="1 2">
    <name type="scientific">Rhynchosporium graminicola</name>
    <dbReference type="NCBI Taxonomy" id="2792576"/>
    <lineage>
        <taxon>Eukaryota</taxon>
        <taxon>Fungi</taxon>
        <taxon>Dikarya</taxon>
        <taxon>Ascomycota</taxon>
        <taxon>Pezizomycotina</taxon>
        <taxon>Leotiomycetes</taxon>
        <taxon>Helotiales</taxon>
        <taxon>Ploettnerulaceae</taxon>
        <taxon>Rhynchosporium</taxon>
    </lineage>
</organism>
<sequence>MTETTLNDSYQAEKASFATMKPTAPDSHTPHLNAETTHGISSSLEKLLNSSLRLVINGSLSNLK</sequence>
<proteinExistence type="predicted"/>
<gene>
    <name evidence="1" type="ORF">RCO7_15258</name>
</gene>
<accession>A0A1E1LSZ8</accession>
<reference evidence="2" key="1">
    <citation type="submission" date="2016-03" db="EMBL/GenBank/DDBJ databases">
        <authorList>
            <person name="Ploux O."/>
        </authorList>
    </citation>
    <scope>NUCLEOTIDE SEQUENCE [LARGE SCALE GENOMIC DNA]</scope>
    <source>
        <strain evidence="2">UK7</strain>
    </source>
</reference>
<evidence type="ECO:0000313" key="2">
    <source>
        <dbReference type="Proteomes" id="UP000178129"/>
    </source>
</evidence>
<keyword evidence="2" id="KW-1185">Reference proteome</keyword>
<name>A0A1E1LSZ8_9HELO</name>
<dbReference type="AlphaFoldDB" id="A0A1E1LSZ8"/>
<dbReference type="InParanoid" id="A0A1E1LSZ8"/>
<dbReference type="EMBL" id="FJUW01000091">
    <property type="protein sequence ID" value="CZT13586.1"/>
    <property type="molecule type" value="Genomic_DNA"/>
</dbReference>
<protein>
    <submittedName>
        <fullName evidence="1">Uncharacterized protein</fullName>
    </submittedName>
</protein>
<dbReference type="Proteomes" id="UP000178129">
    <property type="component" value="Unassembled WGS sequence"/>
</dbReference>
<comment type="caution">
    <text evidence="1">The sequence shown here is derived from an EMBL/GenBank/DDBJ whole genome shotgun (WGS) entry which is preliminary data.</text>
</comment>
<evidence type="ECO:0000313" key="1">
    <source>
        <dbReference type="EMBL" id="CZT13586.1"/>
    </source>
</evidence>